<reference evidence="2 3" key="1">
    <citation type="submission" date="2018-12" db="EMBL/GenBank/DDBJ databases">
        <title>Complete Genome Sequence of the Corallopyronin A producing Myxobacterium Corallococcus coralloides B035.</title>
        <authorList>
            <person name="Bouhired S.M."/>
            <person name="Rupp O."/>
            <person name="Blom J."/>
            <person name="Schaeberle T.F."/>
            <person name="Kehraus S."/>
            <person name="Schiefer A."/>
            <person name="Pfarr K."/>
            <person name="Goesmann A."/>
            <person name="Hoerauf A."/>
            <person name="Koenig G.M."/>
        </authorList>
    </citation>
    <scope>NUCLEOTIDE SEQUENCE [LARGE SCALE GENOMIC DNA]</scope>
    <source>
        <strain evidence="2 3">B035</strain>
    </source>
</reference>
<proteinExistence type="predicted"/>
<protein>
    <recommendedName>
        <fullName evidence="4">Lipoprotein</fullName>
    </recommendedName>
</protein>
<organism evidence="2 3">
    <name type="scientific">Corallococcus coralloides</name>
    <name type="common">Myxococcus coralloides</name>
    <dbReference type="NCBI Taxonomy" id="184914"/>
    <lineage>
        <taxon>Bacteria</taxon>
        <taxon>Pseudomonadati</taxon>
        <taxon>Myxococcota</taxon>
        <taxon>Myxococcia</taxon>
        <taxon>Myxococcales</taxon>
        <taxon>Cystobacterineae</taxon>
        <taxon>Myxococcaceae</taxon>
        <taxon>Corallococcus</taxon>
    </lineage>
</organism>
<feature type="chain" id="PRO_5019566173" description="Lipoprotein" evidence="1">
    <location>
        <begin position="19"/>
        <end position="404"/>
    </location>
</feature>
<dbReference type="AlphaFoldDB" id="A0A410RZ47"/>
<dbReference type="RefSeq" id="WP_128798641.1">
    <property type="nucleotide sequence ID" value="NZ_CP034669.1"/>
</dbReference>
<feature type="signal peptide" evidence="1">
    <location>
        <begin position="1"/>
        <end position="18"/>
    </location>
</feature>
<accession>A0A410RZ47</accession>
<evidence type="ECO:0000313" key="2">
    <source>
        <dbReference type="EMBL" id="QAT87227.1"/>
    </source>
</evidence>
<gene>
    <name evidence="2" type="ORF">EJ065_5694</name>
</gene>
<dbReference type="EMBL" id="CP034669">
    <property type="protein sequence ID" value="QAT87227.1"/>
    <property type="molecule type" value="Genomic_DNA"/>
</dbReference>
<evidence type="ECO:0000313" key="3">
    <source>
        <dbReference type="Proteomes" id="UP000288758"/>
    </source>
</evidence>
<evidence type="ECO:0008006" key="4">
    <source>
        <dbReference type="Google" id="ProtNLM"/>
    </source>
</evidence>
<evidence type="ECO:0000256" key="1">
    <source>
        <dbReference type="SAM" id="SignalP"/>
    </source>
</evidence>
<dbReference type="Proteomes" id="UP000288758">
    <property type="component" value="Chromosome"/>
</dbReference>
<name>A0A410RZ47_CORCK</name>
<keyword evidence="1" id="KW-0732">Signal</keyword>
<sequence length="404" mass="44080">MQVAIITVASLLSVTAAAQTCPTKTRGVWADERAYLVTAARNAGLAELEVVPPKASELAVQTKVTARQPPWAGYFMPSSSGGALSRRFNEVVESACPTDGREWTLQSAVARCPENTPCDNHLSPVEKFALITKMNPIDARRLVEFECANRGDGYGSKRDLSLGDGYCNGVRAASLLYREPEKTVTHAVHGRQVVWTPWDSKALLSLASMTVKGYAMVPNNMHKEDMSPVSFDVAVFKVFAAGVPMVIDGDGGRECKKPENSEPYWYHGLSNENVLQAERSCRPLRPVANGIGTHDCSVRLLTLGESEEQMRSGKSREVVAQCLAAPSMRAAAQRCEPRKIHLAIREFTYQLDVGPDGQVTDGRWTSKKFPSIVWFPSGGMDAKKANPHLDEQALCAVVDCTRAP</sequence>